<evidence type="ECO:0000313" key="2">
    <source>
        <dbReference type="Proteomes" id="UP000809789"/>
    </source>
</evidence>
<dbReference type="Proteomes" id="UP000809789">
    <property type="component" value="Unassembled WGS sequence"/>
</dbReference>
<accession>A0A8K0L5E2</accession>
<dbReference type="OrthoDB" id="5361286at2759"/>
<dbReference type="Gene3D" id="3.30.710.10">
    <property type="entry name" value="Potassium Channel Kv1.1, Chain A"/>
    <property type="match status" value="1"/>
</dbReference>
<evidence type="ECO:0000313" key="1">
    <source>
        <dbReference type="EMBL" id="KAG8629512.1"/>
    </source>
</evidence>
<name>A0A8K0L5E2_9PEZI</name>
<dbReference type="InterPro" id="IPR011333">
    <property type="entry name" value="SKP1/BTB/POZ_sf"/>
</dbReference>
<protein>
    <recommendedName>
        <fullName evidence="3">BTB domain-containing protein</fullName>
    </recommendedName>
</protein>
<gene>
    <name evidence="1" type="ORF">KVT40_003377</name>
</gene>
<comment type="caution">
    <text evidence="1">The sequence shown here is derived from an EMBL/GenBank/DDBJ whole genome shotgun (WGS) entry which is preliminary data.</text>
</comment>
<proteinExistence type="predicted"/>
<dbReference type="EMBL" id="JAESVG020000003">
    <property type="protein sequence ID" value="KAG8629512.1"/>
    <property type="molecule type" value="Genomic_DNA"/>
</dbReference>
<evidence type="ECO:0008006" key="3">
    <source>
        <dbReference type="Google" id="ProtNLM"/>
    </source>
</evidence>
<organism evidence="1 2">
    <name type="scientific">Elsinoe batatas</name>
    <dbReference type="NCBI Taxonomy" id="2601811"/>
    <lineage>
        <taxon>Eukaryota</taxon>
        <taxon>Fungi</taxon>
        <taxon>Dikarya</taxon>
        <taxon>Ascomycota</taxon>
        <taxon>Pezizomycotina</taxon>
        <taxon>Dothideomycetes</taxon>
        <taxon>Dothideomycetidae</taxon>
        <taxon>Myriangiales</taxon>
        <taxon>Elsinoaceae</taxon>
        <taxon>Elsinoe</taxon>
    </lineage>
</organism>
<dbReference type="AlphaFoldDB" id="A0A8K0L5E2"/>
<keyword evidence="2" id="KW-1185">Reference proteome</keyword>
<reference evidence="1" key="1">
    <citation type="submission" date="2021-07" db="EMBL/GenBank/DDBJ databases">
        <title>Elsinoe batatas strain:CRI-CJ2 Genome sequencing and assembly.</title>
        <authorList>
            <person name="Huang L."/>
        </authorList>
    </citation>
    <scope>NUCLEOTIDE SEQUENCE</scope>
    <source>
        <strain evidence="1">CRI-CJ2</strain>
    </source>
</reference>
<sequence length="289" mass="32051">METIVLYEGGDVIILPGESPTKQYQVQSHCLANASVVFRAMLFGGFYEGGPRSSNSPMLIHLKDDDAKATGIVLAVIHYKQAEDSPFQDPEEAYLLAQLCDKYNCITPLGPLMSHWVASLVRNVQTMEFEHICMLTAVAEWMGNHKAFASLTQHLIMSRNVSLTDLMTLGARTMSDSTLVRLCARREEARSEVRKAIAVLASDTGVCSCRFSLSAEAIMIHVTFLEHSSTDSVANSVRSLVQALSFRDFAVCASRHNALPSVLMEEKKQVVMRQLRLEAEYFQGLSLNQ</sequence>